<gene>
    <name evidence="1" type="ORF">HH800_09625</name>
</gene>
<dbReference type="AlphaFoldDB" id="A0A6M4G5K6"/>
<proteinExistence type="predicted"/>
<evidence type="ECO:0000313" key="2">
    <source>
        <dbReference type="Proteomes" id="UP000502611"/>
    </source>
</evidence>
<evidence type="ECO:0000313" key="1">
    <source>
        <dbReference type="EMBL" id="QJR02421.1"/>
    </source>
</evidence>
<organism evidence="1 2">
    <name type="scientific">Sphingobium yanoikuyae</name>
    <name type="common">Sphingomonas yanoikuyae</name>
    <dbReference type="NCBI Taxonomy" id="13690"/>
    <lineage>
        <taxon>Bacteria</taxon>
        <taxon>Pseudomonadati</taxon>
        <taxon>Pseudomonadota</taxon>
        <taxon>Alphaproteobacteria</taxon>
        <taxon>Sphingomonadales</taxon>
        <taxon>Sphingomonadaceae</taxon>
        <taxon>Sphingobium</taxon>
    </lineage>
</organism>
<dbReference type="EMBL" id="CP053021">
    <property type="protein sequence ID" value="QJR02421.1"/>
    <property type="molecule type" value="Genomic_DNA"/>
</dbReference>
<reference evidence="1 2" key="1">
    <citation type="submission" date="2020-04" db="EMBL/GenBank/DDBJ databases">
        <title>The Whole Genome Analysis of High salt-tolerant Sphingobium yanoikuyae YC-XJ2 with Aryl organophosphorus flame retardants (aryl-OPFRs)-degrading capacity and characteristics of Related phosphotriesterase.</title>
        <authorList>
            <person name="Li X."/>
        </authorList>
    </citation>
    <scope>NUCLEOTIDE SEQUENCE [LARGE SCALE GENOMIC DNA]</scope>
    <source>
        <strain evidence="1 2">YC-XJ2</strain>
    </source>
</reference>
<sequence length="51" mass="5831">MWFASEEDFQEAMEHLASPEVAAALGTDEEKLFDRSSIRILVMEDRGDPIF</sequence>
<accession>A0A6M4G5K6</accession>
<protein>
    <submittedName>
        <fullName evidence="1">Uncharacterized protein</fullName>
    </submittedName>
</protein>
<dbReference type="Proteomes" id="UP000502611">
    <property type="component" value="Chromosome"/>
</dbReference>
<name>A0A6M4G5K6_SPHYA</name>